<evidence type="ECO:0000313" key="3">
    <source>
        <dbReference type="Proteomes" id="UP000520592"/>
    </source>
</evidence>
<evidence type="ECO:0000313" key="2">
    <source>
        <dbReference type="EMBL" id="NWC37452.1"/>
    </source>
</evidence>
<organism evidence="2 3">
    <name type="scientific">Pseudomonas gingeri</name>
    <dbReference type="NCBI Taxonomy" id="117681"/>
    <lineage>
        <taxon>Bacteria</taxon>
        <taxon>Pseudomonadati</taxon>
        <taxon>Pseudomonadota</taxon>
        <taxon>Gammaproteobacteria</taxon>
        <taxon>Pseudomonadales</taxon>
        <taxon>Pseudomonadaceae</taxon>
        <taxon>Pseudomonas</taxon>
    </lineage>
</organism>
<dbReference type="EMBL" id="JACAQD010000078">
    <property type="protein sequence ID" value="NWC37452.1"/>
    <property type="molecule type" value="Genomic_DNA"/>
</dbReference>
<dbReference type="AlphaFoldDB" id="A0A7Y7YJH0"/>
<evidence type="ECO:0000256" key="1">
    <source>
        <dbReference type="SAM" id="MobiDB-lite"/>
    </source>
</evidence>
<gene>
    <name evidence="2" type="ORF">HX876_34440</name>
</gene>
<feature type="region of interest" description="Disordered" evidence="1">
    <location>
        <begin position="80"/>
        <end position="136"/>
    </location>
</feature>
<feature type="compositionally biased region" description="Low complexity" evidence="1">
    <location>
        <begin position="90"/>
        <end position="104"/>
    </location>
</feature>
<feature type="non-terminal residue" evidence="2">
    <location>
        <position position="1"/>
    </location>
</feature>
<sequence>RMVMESAHRVFVLWRAPGKLGRKGWWIIADEPAESGSLDDRGPHGGFAGRFGALAVVSMEGALASLPAFGGLFSEVGEGSAGAAEGGAAGASEGVAGGSSASSSEELDVGSSSGGAKGAASEGLKTTNNSLPTNSSQLSHIFRDDVGHLADNPENQRALVNLTNNPANSLGTDRFGNQWFSQLRSDGTQLWGSVRNGVIQNGGLNKTPRDFNPATGLSKGK</sequence>
<proteinExistence type="predicted"/>
<accession>A0A7Y7YJH0</accession>
<feature type="compositionally biased region" description="Polar residues" evidence="1">
    <location>
        <begin position="124"/>
        <end position="136"/>
    </location>
</feature>
<reference evidence="2 3" key="1">
    <citation type="submission" date="2020-04" db="EMBL/GenBank/DDBJ databases">
        <title>Molecular characterization of pseudomonads from Agaricus bisporus reveal novel blotch 2 pathogens in Western Europe.</title>
        <authorList>
            <person name="Taparia T."/>
            <person name="Krijger M."/>
            <person name="Haynes E."/>
            <person name="Elpinstone J.G."/>
            <person name="Noble R."/>
            <person name="Van Der Wolf J."/>
        </authorList>
    </citation>
    <scope>NUCLEOTIDE SEQUENCE [LARGE SCALE GENOMIC DNA]</scope>
    <source>
        <strain evidence="2 3">IPO3737</strain>
    </source>
</reference>
<name>A0A7Y7YJH0_9PSED</name>
<dbReference type="Proteomes" id="UP000520592">
    <property type="component" value="Unassembled WGS sequence"/>
</dbReference>
<protein>
    <submittedName>
        <fullName evidence="2">Uncharacterized protein</fullName>
    </submittedName>
</protein>
<comment type="caution">
    <text evidence="2">The sequence shown here is derived from an EMBL/GenBank/DDBJ whole genome shotgun (WGS) entry which is preliminary data.</text>
</comment>
<dbReference type="RefSeq" id="WP_218170815.1">
    <property type="nucleotide sequence ID" value="NZ_JACAPS010000066.1"/>
</dbReference>
<feature type="region of interest" description="Disordered" evidence="1">
    <location>
        <begin position="202"/>
        <end position="221"/>
    </location>
</feature>